<accession>A0AAW6CV43</accession>
<gene>
    <name evidence="9" type="ORF">PND82_05880</name>
</gene>
<feature type="coiled-coil region" evidence="8">
    <location>
        <begin position="30"/>
        <end position="57"/>
    </location>
</feature>
<dbReference type="PROSITE" id="PS51095">
    <property type="entry name" value="PTS_EIIA_TYPE_3"/>
    <property type="match status" value="1"/>
</dbReference>
<dbReference type="SUPFAM" id="SSF46973">
    <property type="entry name" value="Enzyme IIa from lactose specific PTS, IIa-lac"/>
    <property type="match status" value="1"/>
</dbReference>
<evidence type="ECO:0000313" key="9">
    <source>
        <dbReference type="EMBL" id="MDB7982344.1"/>
    </source>
</evidence>
<feature type="binding site" evidence="6">
    <location>
        <position position="82"/>
    </location>
    <ligand>
        <name>Mg(2+)</name>
        <dbReference type="ChEBI" id="CHEBI:18420"/>
        <note>ligand shared between all trimeric partners</note>
    </ligand>
</feature>
<dbReference type="InterPro" id="IPR003188">
    <property type="entry name" value="PTS_IIA_lac/cel"/>
</dbReference>
<evidence type="ECO:0000313" key="10">
    <source>
        <dbReference type="Proteomes" id="UP001212981"/>
    </source>
</evidence>
<dbReference type="PANTHER" id="PTHR34382:SF7">
    <property type="entry name" value="PTS SYSTEM N,N'-DIACETYLCHITOBIOSE-SPECIFIC EIIA COMPONENT"/>
    <property type="match status" value="1"/>
</dbReference>
<protein>
    <submittedName>
        <fullName evidence="9">PTS lactose/cellobiose transporter subunit IIA</fullName>
    </submittedName>
</protein>
<keyword evidence="4" id="KW-0598">Phosphotransferase system</keyword>
<dbReference type="RefSeq" id="WP_272001955.1">
    <property type="nucleotide sequence ID" value="NZ_JAQLXO010000007.1"/>
</dbReference>
<dbReference type="AlphaFoldDB" id="A0AAW6CV43"/>
<keyword evidence="2" id="KW-0762">Sugar transport</keyword>
<evidence type="ECO:0000256" key="7">
    <source>
        <dbReference type="PROSITE-ProRule" id="PRU00418"/>
    </source>
</evidence>
<keyword evidence="8" id="KW-0175">Coiled coil</keyword>
<keyword evidence="3" id="KW-0808">Transferase</keyword>
<evidence type="ECO:0000256" key="2">
    <source>
        <dbReference type="ARBA" id="ARBA00022597"/>
    </source>
</evidence>
<dbReference type="GO" id="GO:0016740">
    <property type="term" value="F:transferase activity"/>
    <property type="evidence" value="ECO:0007669"/>
    <property type="project" value="UniProtKB-KW"/>
</dbReference>
<reference evidence="9" key="1">
    <citation type="submission" date="2023-01" db="EMBL/GenBank/DDBJ databases">
        <title>Human gut microbiome strain richness.</title>
        <authorList>
            <person name="Chen-Liaw A."/>
        </authorList>
    </citation>
    <scope>NUCLEOTIDE SEQUENCE</scope>
    <source>
        <strain evidence="9">D8_m1001271B151109d0_201107</strain>
    </source>
</reference>
<keyword evidence="1" id="KW-0813">Transport</keyword>
<dbReference type="PIRSF" id="PIRSF000699">
    <property type="entry name" value="PTS_IILac_III"/>
    <property type="match status" value="1"/>
</dbReference>
<evidence type="ECO:0000256" key="3">
    <source>
        <dbReference type="ARBA" id="ARBA00022679"/>
    </source>
</evidence>
<evidence type="ECO:0000256" key="1">
    <source>
        <dbReference type="ARBA" id="ARBA00022448"/>
    </source>
</evidence>
<name>A0AAW6CV43_9FIRM</name>
<dbReference type="GO" id="GO:0009401">
    <property type="term" value="P:phosphoenolpyruvate-dependent sugar phosphotransferase system"/>
    <property type="evidence" value="ECO:0007669"/>
    <property type="project" value="UniProtKB-KW"/>
</dbReference>
<comment type="caution">
    <text evidence="9">The sequence shown here is derived from an EMBL/GenBank/DDBJ whole genome shotgun (WGS) entry which is preliminary data.</text>
</comment>
<sequence>MSNNEYLTSISMKIIWHSGNARTKANKALDELAEHKFDRAKELMEEARNEIILAHQAQTKIIQEEASGEHYEPSLLFSHAQDTLMTIMSELNITEKLIMLFETLENKR</sequence>
<comment type="cofactor">
    <cofactor evidence="6">
        <name>Mg(2+)</name>
        <dbReference type="ChEBI" id="CHEBI:18420"/>
    </cofactor>
    <text evidence="6">Binds 1 Mg(2+) ion per trimer.</text>
</comment>
<feature type="active site" description="Tele-phosphohistidine intermediate" evidence="5">
    <location>
        <position position="79"/>
    </location>
</feature>
<dbReference type="GO" id="GO:0046872">
    <property type="term" value="F:metal ion binding"/>
    <property type="evidence" value="ECO:0007669"/>
    <property type="project" value="UniProtKB-KW"/>
</dbReference>
<feature type="modified residue" description="Phosphohistidine; by HPr" evidence="7">
    <location>
        <position position="79"/>
    </location>
</feature>
<dbReference type="PANTHER" id="PTHR34382">
    <property type="entry name" value="PTS SYSTEM N,N'-DIACETYLCHITOBIOSE-SPECIFIC EIIA COMPONENT"/>
    <property type="match status" value="1"/>
</dbReference>
<dbReference type="InterPro" id="IPR036542">
    <property type="entry name" value="PTS_IIA_lac/cel_sf"/>
</dbReference>
<organism evidence="9 10">
    <name type="scientific">Faecalicoccus pleomorphus</name>
    <dbReference type="NCBI Taxonomy" id="1323"/>
    <lineage>
        <taxon>Bacteria</taxon>
        <taxon>Bacillati</taxon>
        <taxon>Bacillota</taxon>
        <taxon>Erysipelotrichia</taxon>
        <taxon>Erysipelotrichales</taxon>
        <taxon>Erysipelotrichaceae</taxon>
        <taxon>Faecalicoccus</taxon>
    </lineage>
</organism>
<evidence type="ECO:0000256" key="8">
    <source>
        <dbReference type="SAM" id="Coils"/>
    </source>
</evidence>
<dbReference type="EMBL" id="JAQLXO010000007">
    <property type="protein sequence ID" value="MDB7982344.1"/>
    <property type="molecule type" value="Genomic_DNA"/>
</dbReference>
<keyword evidence="6" id="KW-0460">Magnesium</keyword>
<evidence type="ECO:0000256" key="6">
    <source>
        <dbReference type="PIRSR" id="PIRSR000699-2"/>
    </source>
</evidence>
<dbReference type="Proteomes" id="UP001212981">
    <property type="component" value="Unassembled WGS sequence"/>
</dbReference>
<evidence type="ECO:0000256" key="5">
    <source>
        <dbReference type="PIRSR" id="PIRSR000699-1"/>
    </source>
</evidence>
<keyword evidence="6" id="KW-0479">Metal-binding</keyword>
<dbReference type="Pfam" id="PF02255">
    <property type="entry name" value="PTS_IIA"/>
    <property type="match status" value="1"/>
</dbReference>
<evidence type="ECO:0000256" key="4">
    <source>
        <dbReference type="ARBA" id="ARBA00022683"/>
    </source>
</evidence>
<proteinExistence type="predicted"/>
<dbReference type="Gene3D" id="1.20.58.80">
    <property type="entry name" value="Phosphotransferase system, lactose/cellobiose-type IIA subunit"/>
    <property type="match status" value="1"/>
</dbReference>